<dbReference type="Pfam" id="PF00459">
    <property type="entry name" value="Inositol_P"/>
    <property type="match status" value="1"/>
</dbReference>
<comment type="similarity">
    <text evidence="6">Belongs to the inositol monophosphatase superfamily.</text>
</comment>
<dbReference type="Gene3D" id="3.40.190.80">
    <property type="match status" value="1"/>
</dbReference>
<keyword evidence="5 6" id="KW-0460">Magnesium</keyword>
<dbReference type="InterPro" id="IPR033942">
    <property type="entry name" value="IMPase"/>
</dbReference>
<evidence type="ECO:0000256" key="1">
    <source>
        <dbReference type="ARBA" id="ARBA00001033"/>
    </source>
</evidence>
<dbReference type="SUPFAM" id="SSF56655">
    <property type="entry name" value="Carbohydrate phosphatase"/>
    <property type="match status" value="1"/>
</dbReference>
<evidence type="ECO:0000256" key="5">
    <source>
        <dbReference type="ARBA" id="ARBA00022842"/>
    </source>
</evidence>
<dbReference type="InterPro" id="IPR020583">
    <property type="entry name" value="Inositol_monoP_metal-BS"/>
</dbReference>
<accession>A0ABR6VJY1</accession>
<dbReference type="InterPro" id="IPR000760">
    <property type="entry name" value="Inositol_monophosphatase-like"/>
</dbReference>
<evidence type="ECO:0000313" key="8">
    <source>
        <dbReference type="Proteomes" id="UP000606870"/>
    </source>
</evidence>
<keyword evidence="4 6" id="KW-0378">Hydrolase</keyword>
<comment type="caution">
    <text evidence="7">The sequence shown here is derived from an EMBL/GenBank/DDBJ whole genome shotgun (WGS) entry which is preliminary data.</text>
</comment>
<dbReference type="PROSITE" id="PS00629">
    <property type="entry name" value="IMP_1"/>
    <property type="match status" value="1"/>
</dbReference>
<dbReference type="Gene3D" id="3.30.540.10">
    <property type="entry name" value="Fructose-1,6-Bisphosphatase, subunit A, domain 1"/>
    <property type="match status" value="1"/>
</dbReference>
<dbReference type="EC" id="3.1.3.25" evidence="6"/>
<dbReference type="EMBL" id="JACOGK010000029">
    <property type="protein sequence ID" value="MBC3537491.1"/>
    <property type="molecule type" value="Genomic_DNA"/>
</dbReference>
<sequence>MYEKEMAALVQRAGALLTDTTQALEITAKGRANFVTQMDVAVQEQLRRDLHELDPSVVLLAEEQKNGQPKIEGRYWILDPIDGTQNFIRHLGLSAVSLAYYENRQIMSSVIYNPFTKELFQAVRGQGAFLNGRKIQVTETASLEDSLVAVGTSPYEREYTATNFALWQEIFRHSLDIRRSGSACLDLAYVAAGRYDCYFERNLKPWDMAAGILLVEEAQGRVTNYVGERPAIVGNDDICAGNVHVQPELLAYIQRFWHDNG</sequence>
<dbReference type="PRINTS" id="PR01959">
    <property type="entry name" value="SBIMPHPHTASE"/>
</dbReference>
<proteinExistence type="inferred from homology"/>
<dbReference type="Proteomes" id="UP000606870">
    <property type="component" value="Unassembled WGS sequence"/>
</dbReference>
<name>A0ABR6VJY1_9FIRM</name>
<evidence type="ECO:0000256" key="4">
    <source>
        <dbReference type="ARBA" id="ARBA00022801"/>
    </source>
</evidence>
<dbReference type="PANTHER" id="PTHR20854:SF4">
    <property type="entry name" value="INOSITOL-1-MONOPHOSPHATASE-RELATED"/>
    <property type="match status" value="1"/>
</dbReference>
<comment type="cofactor">
    <cofactor evidence="2 6">
        <name>Mg(2+)</name>
        <dbReference type="ChEBI" id="CHEBI:18420"/>
    </cofactor>
</comment>
<keyword evidence="3 6" id="KW-0479">Metal-binding</keyword>
<comment type="catalytic activity">
    <reaction evidence="1 6">
        <text>a myo-inositol phosphate + H2O = myo-inositol + phosphate</text>
        <dbReference type="Rhea" id="RHEA:24056"/>
        <dbReference type="ChEBI" id="CHEBI:15377"/>
        <dbReference type="ChEBI" id="CHEBI:17268"/>
        <dbReference type="ChEBI" id="CHEBI:43474"/>
        <dbReference type="ChEBI" id="CHEBI:84139"/>
        <dbReference type="EC" id="3.1.3.25"/>
    </reaction>
</comment>
<evidence type="ECO:0000256" key="6">
    <source>
        <dbReference type="RuleBase" id="RU364068"/>
    </source>
</evidence>
<evidence type="ECO:0000313" key="7">
    <source>
        <dbReference type="EMBL" id="MBC3537491.1"/>
    </source>
</evidence>
<dbReference type="RefSeq" id="WP_186503911.1">
    <property type="nucleotide sequence ID" value="NZ_JACOGK010000029.1"/>
</dbReference>
<gene>
    <name evidence="7" type="ORF">H8J70_09530</name>
</gene>
<dbReference type="InterPro" id="IPR022337">
    <property type="entry name" value="Inositol_monophosphatase_SuhB"/>
</dbReference>
<protein>
    <recommendedName>
        <fullName evidence="6">Inositol-1-monophosphatase</fullName>
        <ecNumber evidence="6">3.1.3.25</ecNumber>
    </recommendedName>
</protein>
<reference evidence="7 8" key="1">
    <citation type="submission" date="2020-08" db="EMBL/GenBank/DDBJ databases">
        <authorList>
            <person name="Liu C."/>
            <person name="Sun Q."/>
        </authorList>
    </citation>
    <scope>NUCLEOTIDE SEQUENCE [LARGE SCALE GENOMIC DNA]</scope>
    <source>
        <strain evidence="7 8">NSJ-59</strain>
    </source>
</reference>
<organism evidence="7 8">
    <name type="scientific">Megasphaera hominis</name>
    <dbReference type="NCBI Taxonomy" id="159836"/>
    <lineage>
        <taxon>Bacteria</taxon>
        <taxon>Bacillati</taxon>
        <taxon>Bacillota</taxon>
        <taxon>Negativicutes</taxon>
        <taxon>Veillonellales</taxon>
        <taxon>Veillonellaceae</taxon>
        <taxon>Megasphaera</taxon>
    </lineage>
</organism>
<dbReference type="PRINTS" id="PR00377">
    <property type="entry name" value="IMPHPHTASES"/>
</dbReference>
<evidence type="ECO:0000256" key="2">
    <source>
        <dbReference type="ARBA" id="ARBA00001946"/>
    </source>
</evidence>
<evidence type="ECO:0000256" key="3">
    <source>
        <dbReference type="ARBA" id="ARBA00022723"/>
    </source>
</evidence>
<keyword evidence="8" id="KW-1185">Reference proteome</keyword>
<dbReference type="PANTHER" id="PTHR20854">
    <property type="entry name" value="INOSITOL MONOPHOSPHATASE"/>
    <property type="match status" value="1"/>
</dbReference>
<dbReference type="CDD" id="cd01639">
    <property type="entry name" value="IMPase"/>
    <property type="match status" value="1"/>
</dbReference>